<organism evidence="1 2">
    <name type="scientific">Melissococcus plutonius</name>
    <dbReference type="NCBI Taxonomy" id="33970"/>
    <lineage>
        <taxon>Bacteria</taxon>
        <taxon>Bacillati</taxon>
        <taxon>Bacillota</taxon>
        <taxon>Bacilli</taxon>
        <taxon>Lactobacillales</taxon>
        <taxon>Enterococcaceae</taxon>
        <taxon>Melissococcus</taxon>
    </lineage>
</organism>
<dbReference type="GeneID" id="57043079"/>
<dbReference type="InterPro" id="IPR023214">
    <property type="entry name" value="HAD_sf"/>
</dbReference>
<dbReference type="SFLD" id="SFLDG01129">
    <property type="entry name" value="C1.5:_HAD__Beta-PGM__Phosphata"/>
    <property type="match status" value="1"/>
</dbReference>
<evidence type="ECO:0008006" key="3">
    <source>
        <dbReference type="Google" id="ProtNLM"/>
    </source>
</evidence>
<reference evidence="1 2" key="1">
    <citation type="submission" date="2018-01" db="EMBL/GenBank/DDBJ databases">
        <title>Whole genome sequence of Melissococcus plutonius DAT561.</title>
        <authorList>
            <person name="Okumura K."/>
            <person name="Takamatsu D."/>
            <person name="Okura M."/>
        </authorList>
    </citation>
    <scope>NUCLEOTIDE SEQUENCE [LARGE SCALE GENOMIC DNA]</scope>
    <source>
        <strain evidence="1 2">DAT561</strain>
    </source>
</reference>
<dbReference type="Pfam" id="PF13419">
    <property type="entry name" value="HAD_2"/>
    <property type="match status" value="1"/>
</dbReference>
<dbReference type="SFLD" id="SFLDS00003">
    <property type="entry name" value="Haloacid_Dehalogenase"/>
    <property type="match status" value="1"/>
</dbReference>
<dbReference type="Gene3D" id="1.10.150.240">
    <property type="entry name" value="Putative phosphatase, domain 2"/>
    <property type="match status" value="1"/>
</dbReference>
<dbReference type="InterPro" id="IPR036412">
    <property type="entry name" value="HAD-like_sf"/>
</dbReference>
<accession>A0A2Z5Y1G4</accession>
<dbReference type="PANTHER" id="PTHR47478">
    <property type="match status" value="1"/>
</dbReference>
<dbReference type="Proteomes" id="UP000269226">
    <property type="component" value="Chromosome"/>
</dbReference>
<dbReference type="Gene3D" id="3.40.50.1000">
    <property type="entry name" value="HAD superfamily/HAD-like"/>
    <property type="match status" value="1"/>
</dbReference>
<evidence type="ECO:0000313" key="1">
    <source>
        <dbReference type="EMBL" id="BBC60656.1"/>
    </source>
</evidence>
<proteinExistence type="predicted"/>
<dbReference type="EMBL" id="AP018492">
    <property type="protein sequence ID" value="BBC60656.1"/>
    <property type="molecule type" value="Genomic_DNA"/>
</dbReference>
<dbReference type="NCBIfam" id="TIGR01549">
    <property type="entry name" value="HAD-SF-IA-v1"/>
    <property type="match status" value="1"/>
</dbReference>
<dbReference type="InterPro" id="IPR006439">
    <property type="entry name" value="HAD-SF_hydro_IA"/>
</dbReference>
<gene>
    <name evidence="1" type="ORF">DAT561_0521</name>
</gene>
<evidence type="ECO:0000313" key="2">
    <source>
        <dbReference type="Proteomes" id="UP000269226"/>
    </source>
</evidence>
<dbReference type="AlphaFoldDB" id="A0A2Z5Y1G4"/>
<name>A0A2Z5Y1G4_9ENTE</name>
<dbReference type="RefSeq" id="WP_015694686.1">
    <property type="nucleotide sequence ID" value="NZ_AP018492.1"/>
</dbReference>
<dbReference type="SUPFAM" id="SSF56784">
    <property type="entry name" value="HAD-like"/>
    <property type="match status" value="1"/>
</dbReference>
<dbReference type="InterPro" id="IPR023198">
    <property type="entry name" value="PGP-like_dom2"/>
</dbReference>
<dbReference type="PANTHER" id="PTHR47478:SF1">
    <property type="entry name" value="PYRIMIDINE 5'-NUCLEOTIDASE YJJG"/>
    <property type="match status" value="1"/>
</dbReference>
<dbReference type="InterPro" id="IPR052550">
    <property type="entry name" value="Pyrimidine_5'-ntase_YjjG"/>
</dbReference>
<sequence>MNQDKLIIFDLDNTLYDFDHHWENGHTQVFQQLKLDNEIDYHLFMEIYRKEDNKLWQQLNKDEITLSELRAYRPINTLKCFGKNLSYREGEAFYALMFKYLISDIQIDKEINKLLEKLSAVYKLAILTNGFAKEQKMKIKKLDIVDYFTNIYISENIGIEKPMLEAFQKVLANESVLPKNTLMVGDSLRNDIMPAKRLGINTLHLSYSELKIYEFSEILKGN</sequence>
<dbReference type="InterPro" id="IPR041492">
    <property type="entry name" value="HAD_2"/>
</dbReference>
<protein>
    <recommendedName>
        <fullName evidence="3">5'-nucleotidase</fullName>
    </recommendedName>
</protein>